<feature type="transmembrane region" description="Helical" evidence="7">
    <location>
        <begin position="337"/>
        <end position="358"/>
    </location>
</feature>
<dbReference type="Pfam" id="PF00860">
    <property type="entry name" value="Xan_ur_permease"/>
    <property type="match status" value="1"/>
</dbReference>
<keyword evidence="6 7" id="KW-0472">Membrane</keyword>
<accession>A0ABU4VFU8</accession>
<keyword evidence="3" id="KW-0813">Transport</keyword>
<evidence type="ECO:0000256" key="6">
    <source>
        <dbReference type="ARBA" id="ARBA00023136"/>
    </source>
</evidence>
<evidence type="ECO:0000313" key="9">
    <source>
        <dbReference type="Proteomes" id="UP001277761"/>
    </source>
</evidence>
<feature type="transmembrane region" description="Helical" evidence="7">
    <location>
        <begin position="138"/>
        <end position="162"/>
    </location>
</feature>
<evidence type="ECO:0000256" key="7">
    <source>
        <dbReference type="SAM" id="Phobius"/>
    </source>
</evidence>
<keyword evidence="5 7" id="KW-1133">Transmembrane helix</keyword>
<evidence type="ECO:0000313" key="8">
    <source>
        <dbReference type="EMBL" id="MDX8150300.1"/>
    </source>
</evidence>
<dbReference type="PANTHER" id="PTHR43337:SF1">
    <property type="entry name" value="XANTHINE_URACIL PERMEASE C887.17-RELATED"/>
    <property type="match status" value="1"/>
</dbReference>
<organism evidence="8 9">
    <name type="scientific">Patulibacter brassicae</name>
    <dbReference type="NCBI Taxonomy" id="1705717"/>
    <lineage>
        <taxon>Bacteria</taxon>
        <taxon>Bacillati</taxon>
        <taxon>Actinomycetota</taxon>
        <taxon>Thermoleophilia</taxon>
        <taxon>Solirubrobacterales</taxon>
        <taxon>Patulibacteraceae</taxon>
        <taxon>Patulibacter</taxon>
    </lineage>
</organism>
<dbReference type="InterPro" id="IPR006043">
    <property type="entry name" value="NCS2"/>
</dbReference>
<dbReference type="EMBL" id="JAXAVX010000001">
    <property type="protein sequence ID" value="MDX8150300.1"/>
    <property type="molecule type" value="Genomic_DNA"/>
</dbReference>
<evidence type="ECO:0000256" key="2">
    <source>
        <dbReference type="ARBA" id="ARBA00005697"/>
    </source>
</evidence>
<sequence>MLTERLFAISERGSTVRAEVLAGVATFATMAYILAVNPSVLGALPDAAGVRLDHAELVTVTALVAGVLTIAMGLFANVPFALAAGLGINAFVAYTLVAGEGLGWAEAMGVVVVEGLVMLVLVVAGLREAVMNAIPDALKRAIGAGIGLFIAFIGFVDAGIVARPDSDAPIVALTPDLGTWTTAVFVVGLVAMAVLMARRVPGALLIGIVLSTGLAIVVNQLASGTPIPGAVRPDRLADTPDLGLVGAFSLDFFSTLGLAAAVGLVLTVLMANFFDAMGTALALGRRAGLTDAEGRLPQMRRVLLVESAGAVAGGAASASSNTIYIESSAGVEQGGRTGLANVVTGVLFLAAMFFAPLVGMIPAAATAPALVIVGALMLSVVADIDWEDVGLSVPAFATIALMPFTFSIANGVGAGMVLYVLIAVLRGRWRDVHPLLAVVAGFFVWYFLHGTV</sequence>
<dbReference type="PANTHER" id="PTHR43337">
    <property type="entry name" value="XANTHINE/URACIL PERMEASE C887.17-RELATED"/>
    <property type="match status" value="1"/>
</dbReference>
<name>A0ABU4VFU8_9ACTN</name>
<reference evidence="8 9" key="1">
    <citation type="submission" date="2023-11" db="EMBL/GenBank/DDBJ databases">
        <authorList>
            <person name="Xu M."/>
            <person name="Jiang T."/>
        </authorList>
    </citation>
    <scope>NUCLEOTIDE SEQUENCE [LARGE SCALE GENOMIC DNA]</scope>
    <source>
        <strain evidence="8 9">SD</strain>
    </source>
</reference>
<comment type="subcellular location">
    <subcellularLocation>
        <location evidence="1">Endomembrane system</location>
        <topology evidence="1">Multi-pass membrane protein</topology>
    </subcellularLocation>
</comment>
<dbReference type="Proteomes" id="UP001277761">
    <property type="component" value="Unassembled WGS sequence"/>
</dbReference>
<dbReference type="InterPro" id="IPR045018">
    <property type="entry name" value="Azg-like"/>
</dbReference>
<protein>
    <submittedName>
        <fullName evidence="8">NCS2 family permease</fullName>
    </submittedName>
</protein>
<feature type="transmembrane region" description="Helical" evidence="7">
    <location>
        <begin position="177"/>
        <end position="196"/>
    </location>
</feature>
<keyword evidence="9" id="KW-1185">Reference proteome</keyword>
<feature type="transmembrane region" description="Helical" evidence="7">
    <location>
        <begin position="404"/>
        <end position="425"/>
    </location>
</feature>
<evidence type="ECO:0000256" key="5">
    <source>
        <dbReference type="ARBA" id="ARBA00022989"/>
    </source>
</evidence>
<feature type="transmembrane region" description="Helical" evidence="7">
    <location>
        <begin position="432"/>
        <end position="448"/>
    </location>
</feature>
<keyword evidence="4 7" id="KW-0812">Transmembrane</keyword>
<feature type="transmembrane region" description="Helical" evidence="7">
    <location>
        <begin position="80"/>
        <end position="98"/>
    </location>
</feature>
<comment type="similarity">
    <text evidence="2">Belongs to the nucleobase:cation symporter-2 (NCS2) (TC 2.A.40) family. Azg-like subfamily.</text>
</comment>
<evidence type="ECO:0000256" key="4">
    <source>
        <dbReference type="ARBA" id="ARBA00022692"/>
    </source>
</evidence>
<feature type="transmembrane region" description="Helical" evidence="7">
    <location>
        <begin position="242"/>
        <end position="269"/>
    </location>
</feature>
<comment type="caution">
    <text evidence="8">The sequence shown here is derived from an EMBL/GenBank/DDBJ whole genome shotgun (WGS) entry which is preliminary data.</text>
</comment>
<feature type="transmembrane region" description="Helical" evidence="7">
    <location>
        <begin position="104"/>
        <end position="126"/>
    </location>
</feature>
<evidence type="ECO:0000256" key="1">
    <source>
        <dbReference type="ARBA" id="ARBA00004127"/>
    </source>
</evidence>
<evidence type="ECO:0000256" key="3">
    <source>
        <dbReference type="ARBA" id="ARBA00022448"/>
    </source>
</evidence>
<feature type="transmembrane region" description="Helical" evidence="7">
    <location>
        <begin position="57"/>
        <end position="75"/>
    </location>
</feature>
<feature type="transmembrane region" description="Helical" evidence="7">
    <location>
        <begin position="203"/>
        <end position="222"/>
    </location>
</feature>
<proteinExistence type="inferred from homology"/>
<feature type="transmembrane region" description="Helical" evidence="7">
    <location>
        <begin position="20"/>
        <end position="37"/>
    </location>
</feature>
<dbReference type="RefSeq" id="WP_319952451.1">
    <property type="nucleotide sequence ID" value="NZ_JAXAVX010000001.1"/>
</dbReference>
<gene>
    <name evidence="8" type="ORF">SK069_01730</name>
</gene>